<evidence type="ECO:0000259" key="6">
    <source>
        <dbReference type="Pfam" id="PF01957"/>
    </source>
</evidence>
<organism evidence="8 9">
    <name type="scientific">Clostridium fungisolvens</name>
    <dbReference type="NCBI Taxonomy" id="1604897"/>
    <lineage>
        <taxon>Bacteria</taxon>
        <taxon>Bacillati</taxon>
        <taxon>Bacillota</taxon>
        <taxon>Clostridia</taxon>
        <taxon>Eubacteriales</taxon>
        <taxon>Clostridiaceae</taxon>
        <taxon>Clostridium</taxon>
    </lineage>
</organism>
<dbReference type="InterPro" id="IPR052165">
    <property type="entry name" value="Membrane_assoc_protease"/>
</dbReference>
<keyword evidence="3 5" id="KW-1133">Transmembrane helix</keyword>
<evidence type="ECO:0000256" key="5">
    <source>
        <dbReference type="SAM" id="Phobius"/>
    </source>
</evidence>
<keyword evidence="4 5" id="KW-0472">Membrane</keyword>
<name>A0A6V8ST26_9CLOT</name>
<accession>A0A6V8ST26</accession>
<protein>
    <submittedName>
        <fullName evidence="8">Uncharacterized protein</fullName>
    </submittedName>
</protein>
<dbReference type="InterPro" id="IPR002810">
    <property type="entry name" value="NfeD-like_C"/>
</dbReference>
<reference evidence="8 9" key="1">
    <citation type="submission" date="2020-07" db="EMBL/GenBank/DDBJ databases">
        <title>A new beta-1,3-glucan-decomposing anaerobic bacterium isolated from anoxic soil subjected to biological soil disinfestation.</title>
        <authorList>
            <person name="Ueki A."/>
            <person name="Tonouchi A."/>
        </authorList>
    </citation>
    <scope>NUCLEOTIDE SEQUENCE [LARGE SCALE GENOMIC DNA]</scope>
    <source>
        <strain evidence="8 9">TW1</strain>
    </source>
</reference>
<dbReference type="PANTHER" id="PTHR33507">
    <property type="entry name" value="INNER MEMBRANE PROTEIN YBBJ"/>
    <property type="match status" value="1"/>
</dbReference>
<dbReference type="Gene3D" id="2.40.50.140">
    <property type="entry name" value="Nucleic acid-binding proteins"/>
    <property type="match status" value="1"/>
</dbReference>
<evidence type="ECO:0000313" key="9">
    <source>
        <dbReference type="Proteomes" id="UP000580568"/>
    </source>
</evidence>
<dbReference type="Pfam" id="PF24961">
    <property type="entry name" value="NfeD_membrane"/>
    <property type="match status" value="1"/>
</dbReference>
<evidence type="ECO:0000256" key="2">
    <source>
        <dbReference type="ARBA" id="ARBA00022692"/>
    </source>
</evidence>
<feature type="domain" description="NfeD-like C-terminal" evidence="6">
    <location>
        <begin position="108"/>
        <end position="161"/>
    </location>
</feature>
<dbReference type="EMBL" id="BLZR01000001">
    <property type="protein sequence ID" value="GFP78053.1"/>
    <property type="molecule type" value="Genomic_DNA"/>
</dbReference>
<dbReference type="AlphaFoldDB" id="A0A6V8ST26"/>
<evidence type="ECO:0000313" key="8">
    <source>
        <dbReference type="EMBL" id="GFP78053.1"/>
    </source>
</evidence>
<dbReference type="GO" id="GO:0005886">
    <property type="term" value="C:plasma membrane"/>
    <property type="evidence" value="ECO:0007669"/>
    <property type="project" value="TreeGrafter"/>
</dbReference>
<comment type="caution">
    <text evidence="8">The sequence shown here is derived from an EMBL/GenBank/DDBJ whole genome shotgun (WGS) entry which is preliminary data.</text>
</comment>
<sequence>MDLFSAFSALTIILLIIGFILVGIEMVVPGFGLPGIAGSICLIIAVFITVRSFVEALIMIVGIVAILGILLAVVLNSFTKGKLFKPLILTEEQHKNKGYISSNDLDYLLYKTGLTITDLRPAGAADFDGVKFDVVADGEYISKDTKVEIFKVQGSRLVVRKIK</sequence>
<dbReference type="Pfam" id="PF01957">
    <property type="entry name" value="NfeD"/>
    <property type="match status" value="1"/>
</dbReference>
<dbReference type="Proteomes" id="UP000580568">
    <property type="component" value="Unassembled WGS sequence"/>
</dbReference>
<dbReference type="PANTHER" id="PTHR33507:SF3">
    <property type="entry name" value="INNER MEMBRANE PROTEIN YBBJ"/>
    <property type="match status" value="1"/>
</dbReference>
<evidence type="ECO:0000256" key="4">
    <source>
        <dbReference type="ARBA" id="ARBA00023136"/>
    </source>
</evidence>
<feature type="transmembrane region" description="Helical" evidence="5">
    <location>
        <begin position="56"/>
        <end position="75"/>
    </location>
</feature>
<evidence type="ECO:0000256" key="3">
    <source>
        <dbReference type="ARBA" id="ARBA00022989"/>
    </source>
</evidence>
<dbReference type="InterPro" id="IPR012340">
    <property type="entry name" value="NA-bd_OB-fold"/>
</dbReference>
<feature type="domain" description="NfeD integral membrane" evidence="7">
    <location>
        <begin position="9"/>
        <end position="75"/>
    </location>
</feature>
<gene>
    <name evidence="8" type="ORF">bsdtw1_04246</name>
</gene>
<evidence type="ECO:0000256" key="1">
    <source>
        <dbReference type="ARBA" id="ARBA00004141"/>
    </source>
</evidence>
<comment type="subcellular location">
    <subcellularLocation>
        <location evidence="1">Membrane</location>
        <topology evidence="1">Multi-pass membrane protein</topology>
    </subcellularLocation>
</comment>
<keyword evidence="9" id="KW-1185">Reference proteome</keyword>
<feature type="transmembrane region" description="Helical" evidence="5">
    <location>
        <begin position="6"/>
        <end position="24"/>
    </location>
</feature>
<keyword evidence="2 5" id="KW-0812">Transmembrane</keyword>
<evidence type="ECO:0000259" key="7">
    <source>
        <dbReference type="Pfam" id="PF24961"/>
    </source>
</evidence>
<dbReference type="RefSeq" id="WP_183279374.1">
    <property type="nucleotide sequence ID" value="NZ_BLZR01000001.1"/>
</dbReference>
<dbReference type="InterPro" id="IPR056739">
    <property type="entry name" value="NfeD_membrane"/>
</dbReference>
<proteinExistence type="predicted"/>
<feature type="transmembrane region" description="Helical" evidence="5">
    <location>
        <begin position="31"/>
        <end position="50"/>
    </location>
</feature>